<name>A0AAD4DTW5_9AGAM</name>
<dbReference type="InterPro" id="IPR011009">
    <property type="entry name" value="Kinase-like_dom_sf"/>
</dbReference>
<evidence type="ECO:0000259" key="2">
    <source>
        <dbReference type="Pfam" id="PF17667"/>
    </source>
</evidence>
<dbReference type="Pfam" id="PF17667">
    <property type="entry name" value="Pkinase_fungal"/>
    <property type="match status" value="1"/>
</dbReference>
<feature type="compositionally biased region" description="Basic and acidic residues" evidence="1">
    <location>
        <begin position="216"/>
        <end position="247"/>
    </location>
</feature>
<dbReference type="EMBL" id="JABBWK010000089">
    <property type="protein sequence ID" value="KAG1893870.1"/>
    <property type="molecule type" value="Genomic_DNA"/>
</dbReference>
<dbReference type="GeneID" id="64664805"/>
<dbReference type="AlphaFoldDB" id="A0AAD4DTW5"/>
<dbReference type="RefSeq" id="XP_041219446.1">
    <property type="nucleotide sequence ID" value="XM_041370507.1"/>
</dbReference>
<accession>A0AAD4DTW5</accession>
<evidence type="ECO:0000313" key="3">
    <source>
        <dbReference type="EMBL" id="KAG1893870.1"/>
    </source>
</evidence>
<dbReference type="InterPro" id="IPR040976">
    <property type="entry name" value="Pkinase_fungal"/>
</dbReference>
<evidence type="ECO:0000256" key="1">
    <source>
        <dbReference type="SAM" id="MobiDB-lite"/>
    </source>
</evidence>
<protein>
    <recommendedName>
        <fullName evidence="2">Fungal-type protein kinase domain-containing protein</fullName>
    </recommendedName>
</protein>
<reference evidence="3" key="1">
    <citation type="journal article" date="2020" name="New Phytol.">
        <title>Comparative genomics reveals dynamic genome evolution in host specialist ectomycorrhizal fungi.</title>
        <authorList>
            <person name="Lofgren L.A."/>
            <person name="Nguyen N.H."/>
            <person name="Vilgalys R."/>
            <person name="Ruytinx J."/>
            <person name="Liao H.L."/>
            <person name="Branco S."/>
            <person name="Kuo A."/>
            <person name="LaButti K."/>
            <person name="Lipzen A."/>
            <person name="Andreopoulos W."/>
            <person name="Pangilinan J."/>
            <person name="Riley R."/>
            <person name="Hundley H."/>
            <person name="Na H."/>
            <person name="Barry K."/>
            <person name="Grigoriev I.V."/>
            <person name="Stajich J.E."/>
            <person name="Kennedy P.G."/>
        </authorList>
    </citation>
    <scope>NUCLEOTIDE SEQUENCE</scope>
    <source>
        <strain evidence="3">FC203</strain>
    </source>
</reference>
<feature type="domain" description="Fungal-type protein kinase" evidence="2">
    <location>
        <begin position="391"/>
        <end position="719"/>
    </location>
</feature>
<feature type="region of interest" description="Disordered" evidence="1">
    <location>
        <begin position="1"/>
        <end position="31"/>
    </location>
</feature>
<feature type="compositionally biased region" description="Low complexity" evidence="1">
    <location>
        <begin position="326"/>
        <end position="341"/>
    </location>
</feature>
<dbReference type="PANTHER" id="PTHR38248:SF2">
    <property type="entry name" value="FUNK1 11"/>
    <property type="match status" value="1"/>
</dbReference>
<dbReference type="PANTHER" id="PTHR38248">
    <property type="entry name" value="FUNK1 6"/>
    <property type="match status" value="1"/>
</dbReference>
<comment type="caution">
    <text evidence="3">The sequence shown here is derived from an EMBL/GenBank/DDBJ whole genome shotgun (WGS) entry which is preliminary data.</text>
</comment>
<keyword evidence="4" id="KW-1185">Reference proteome</keyword>
<gene>
    <name evidence="3" type="ORF">F5891DRAFT_1281893</name>
</gene>
<organism evidence="3 4">
    <name type="scientific">Suillus fuscotomentosus</name>
    <dbReference type="NCBI Taxonomy" id="1912939"/>
    <lineage>
        <taxon>Eukaryota</taxon>
        <taxon>Fungi</taxon>
        <taxon>Dikarya</taxon>
        <taxon>Basidiomycota</taxon>
        <taxon>Agaricomycotina</taxon>
        <taxon>Agaricomycetes</taxon>
        <taxon>Agaricomycetidae</taxon>
        <taxon>Boletales</taxon>
        <taxon>Suillineae</taxon>
        <taxon>Suillaceae</taxon>
        <taxon>Suillus</taxon>
    </lineage>
</organism>
<dbReference type="Proteomes" id="UP001195769">
    <property type="component" value="Unassembled WGS sequence"/>
</dbReference>
<feature type="region of interest" description="Disordered" evidence="1">
    <location>
        <begin position="313"/>
        <end position="381"/>
    </location>
</feature>
<feature type="compositionally biased region" description="Basic residues" evidence="1">
    <location>
        <begin position="203"/>
        <end position="215"/>
    </location>
</feature>
<dbReference type="SUPFAM" id="SSF56112">
    <property type="entry name" value="Protein kinase-like (PK-like)"/>
    <property type="match status" value="1"/>
</dbReference>
<proteinExistence type="predicted"/>
<evidence type="ECO:0000313" key="4">
    <source>
        <dbReference type="Proteomes" id="UP001195769"/>
    </source>
</evidence>
<sequence>MPPAGEIESTPPRANASAPGAGKIESTPNSRGASVISENIGVLGVKVRKVGPWIQRDIEQVKECKADAMLQALLQRASSAPKTKQPELLQKCLKAVLPVCNGQFSTALVKSSDIQTALNEYVCPGVENHFYSPFIRATNIALACLEEIEVDGMRAPVPAVDMICQQNDMPMHQMHQTRKSIRKPDLVILPLNSACVPFQDKKGSKKGKQSGRQKSKQKDRQKNDEKDDEKNDEKDDGKNNENDDGQRQTRRKAHMDTSATAKPQNLPWKDVLACIEFKRKTAGRTKGIKEPPSSYTLTDYVPTKPEYLPIDHLRTADPAPAPPQTPATQTASDTASAAQSPGLTAAQPSRGGSSSKRKATDTLESAAKKSKGNHDDKDADADADADLDVTVQTGLYAAEMFAANLAVNYLLNIIVVDDVAWIWYYDRQGIIQCSGINFIQDLPRFMVLLYALQRFDLHDWGRNKDFLPIEVEGKSCHEFRINDEKLGEVDLLLHTSHDERVTHYGLQGRATNVVPVTSEALTKKYGKFEDGMVAKIFWGEASRTSEPEILKKVEEIAKRHATVQGHVPELLWHHTFTNPTSAIREALDVPEPTTGSRVLYILVFRKLFPITRLHGKELFDVWRQCILCHVTLWKEGVYHRDVSPGNLMWYWKGDKRIGVLNDYDLSSLADDPGPRGNERTGTVPFMALDLLTKDGQQGKVKHVYRHDLESFMWVFTWICLRYKNGVPLSRGLRPLDEWATLGAVACGVEKYHFQGHMTASAPFGSGIDEVTWDFIVDCFLVLKRDADERYYLCLKRSSSSGEGQQPNTHDPDPDAFLSRFTNLEGWTKLGKLE</sequence>
<feature type="region of interest" description="Disordered" evidence="1">
    <location>
        <begin position="198"/>
        <end position="264"/>
    </location>
</feature>
<dbReference type="Gene3D" id="1.10.510.10">
    <property type="entry name" value="Transferase(Phosphotransferase) domain 1"/>
    <property type="match status" value="1"/>
</dbReference>